<evidence type="ECO:0000259" key="7">
    <source>
        <dbReference type="PROSITE" id="PS51336"/>
    </source>
</evidence>
<keyword evidence="5" id="KW-0966">Cell projection</keyword>
<dbReference type="GO" id="GO:0016301">
    <property type="term" value="F:kinase activity"/>
    <property type="evidence" value="ECO:0007669"/>
    <property type="project" value="UniProtKB-KW"/>
</dbReference>
<dbReference type="Gene3D" id="2.30.29.170">
    <property type="match status" value="1"/>
</dbReference>
<dbReference type="PROSITE" id="PS51336">
    <property type="entry name" value="DM10"/>
    <property type="match status" value="1"/>
</dbReference>
<dbReference type="SUPFAM" id="SSF54919">
    <property type="entry name" value="Nucleoside diphosphate kinase, NDK"/>
    <property type="match status" value="1"/>
</dbReference>
<dbReference type="InterPro" id="IPR034907">
    <property type="entry name" value="NDK-like_dom"/>
</dbReference>
<dbReference type="Pfam" id="PF06565">
    <property type="entry name" value="DM10_dom"/>
    <property type="match status" value="1"/>
</dbReference>
<dbReference type="InterPro" id="IPR036850">
    <property type="entry name" value="NDK-like_dom_sf"/>
</dbReference>
<dbReference type="PANTHER" id="PTHR43109">
    <property type="entry name" value="NUCLEOSIDE DIPHOSPHATE KINASE 7"/>
    <property type="match status" value="1"/>
</dbReference>
<comment type="subcellular location">
    <subcellularLocation>
        <location evidence="1">Cell projection</location>
        <location evidence="1">Cilium</location>
    </subcellularLocation>
    <subcellularLocation>
        <location evidence="2">Cytoplasm</location>
        <location evidence="2">Cytoskeleton</location>
    </subcellularLocation>
</comment>
<keyword evidence="8" id="KW-0808">Transferase</keyword>
<feature type="domain" description="DM10" evidence="7">
    <location>
        <begin position="5"/>
        <end position="94"/>
    </location>
</feature>
<evidence type="ECO:0000256" key="5">
    <source>
        <dbReference type="ARBA" id="ARBA00023273"/>
    </source>
</evidence>
<dbReference type="FunFam" id="3.30.70.141:FF:000004">
    <property type="entry name" value="Nucleoside diphosphate kinase 7"/>
    <property type="match status" value="1"/>
</dbReference>
<gene>
    <name evidence="8" type="ORF">THRCLA_07768</name>
</gene>
<dbReference type="AlphaFoldDB" id="A0A1V9ZC54"/>
<evidence type="ECO:0000313" key="9">
    <source>
        <dbReference type="Proteomes" id="UP000243217"/>
    </source>
</evidence>
<keyword evidence="8" id="KW-0418">Kinase</keyword>
<dbReference type="STRING" id="74557.A0A1V9ZC54"/>
<sequence length="334" mass="37844">MQAVRETIYGFKAKWFDQHAQMHRNFNVRYFTDTNHVEILDTKSNKLFLKKTECPTTITPKDFFLGGKVVLFGRHFELVDYLDAFTANTLSKQAQKSCVLISHIPALGALFTQIQHNQLTISYAKMFLKERNPIVIIEVVGENAIERLPQVVNSVQSRFNNNNSFEVPTSTLEAQKLHDMYVEKPWTSPATFTNCTCCVIQPHVLKEGHVGAVIDAILDCGLQITALELFNLDRASAAEFLELYDGVVPHFNEAVDHLTSGPCIALELQGTGEVVQRFREIAGPWDIDMARELKPSTIRARYGHDRVQNAVHCTDLPEDGILESQYFFDILARK</sequence>
<reference evidence="8 9" key="1">
    <citation type="journal article" date="2014" name="Genome Biol. Evol.">
        <title>The secreted proteins of Achlya hypogyna and Thraustotheca clavata identify the ancestral oomycete secretome and reveal gene acquisitions by horizontal gene transfer.</title>
        <authorList>
            <person name="Misner I."/>
            <person name="Blouin N."/>
            <person name="Leonard G."/>
            <person name="Richards T.A."/>
            <person name="Lane C.E."/>
        </authorList>
    </citation>
    <scope>NUCLEOTIDE SEQUENCE [LARGE SCALE GENOMIC DNA]</scope>
    <source>
        <strain evidence="8 9">ATCC 34112</strain>
    </source>
</reference>
<dbReference type="InterPro" id="IPR037993">
    <property type="entry name" value="NDPk7B"/>
</dbReference>
<evidence type="ECO:0000256" key="4">
    <source>
        <dbReference type="ARBA" id="ARBA00023212"/>
    </source>
</evidence>
<dbReference type="CDD" id="cd04412">
    <property type="entry name" value="NDPk7B"/>
    <property type="match status" value="1"/>
</dbReference>
<organism evidence="8 9">
    <name type="scientific">Thraustotheca clavata</name>
    <dbReference type="NCBI Taxonomy" id="74557"/>
    <lineage>
        <taxon>Eukaryota</taxon>
        <taxon>Sar</taxon>
        <taxon>Stramenopiles</taxon>
        <taxon>Oomycota</taxon>
        <taxon>Saprolegniomycetes</taxon>
        <taxon>Saprolegniales</taxon>
        <taxon>Achlyaceae</taxon>
        <taxon>Thraustotheca</taxon>
    </lineage>
</organism>
<proteinExistence type="inferred from homology"/>
<protein>
    <submittedName>
        <fullName evidence="8">Nucleoside diphosphate kinase</fullName>
    </submittedName>
</protein>
<dbReference type="EMBL" id="JNBS01002087">
    <property type="protein sequence ID" value="OQR95564.1"/>
    <property type="molecule type" value="Genomic_DNA"/>
</dbReference>
<dbReference type="OrthoDB" id="270127at2759"/>
<comment type="caution">
    <text evidence="6">Lacks conserved residue(s) required for the propagation of feature annotation.</text>
</comment>
<dbReference type="PANTHER" id="PTHR43109:SF2">
    <property type="entry name" value="NUCLEOSIDE DIPHOSPHATE KINASE 7"/>
    <property type="match status" value="1"/>
</dbReference>
<name>A0A1V9ZC54_9STRA</name>
<dbReference type="InterPro" id="IPR006602">
    <property type="entry name" value="DM10_dom"/>
</dbReference>
<dbReference type="PROSITE" id="PS51374">
    <property type="entry name" value="NDPK_LIKE"/>
    <property type="match status" value="1"/>
</dbReference>
<dbReference type="Gene3D" id="3.30.70.141">
    <property type="entry name" value="Nucleoside diphosphate kinase-like domain"/>
    <property type="match status" value="1"/>
</dbReference>
<comment type="similarity">
    <text evidence="6">Belongs to the NDK family.</text>
</comment>
<dbReference type="SMART" id="SM00562">
    <property type="entry name" value="NDK"/>
    <property type="match status" value="1"/>
</dbReference>
<evidence type="ECO:0000256" key="2">
    <source>
        <dbReference type="ARBA" id="ARBA00004245"/>
    </source>
</evidence>
<evidence type="ECO:0000313" key="8">
    <source>
        <dbReference type="EMBL" id="OQR95564.1"/>
    </source>
</evidence>
<keyword evidence="4" id="KW-0206">Cytoskeleton</keyword>
<keyword evidence="3" id="KW-0963">Cytoplasm</keyword>
<evidence type="ECO:0000256" key="6">
    <source>
        <dbReference type="PROSITE-ProRule" id="PRU00706"/>
    </source>
</evidence>
<dbReference type="SMART" id="SM00676">
    <property type="entry name" value="DM10"/>
    <property type="match status" value="1"/>
</dbReference>
<evidence type="ECO:0000256" key="1">
    <source>
        <dbReference type="ARBA" id="ARBA00004138"/>
    </source>
</evidence>
<accession>A0A1V9ZC54</accession>
<dbReference type="Pfam" id="PF00334">
    <property type="entry name" value="NDK"/>
    <property type="match status" value="1"/>
</dbReference>
<keyword evidence="9" id="KW-1185">Reference proteome</keyword>
<comment type="caution">
    <text evidence="8">The sequence shown here is derived from an EMBL/GenBank/DDBJ whole genome shotgun (WGS) entry which is preliminary data.</text>
</comment>
<dbReference type="Proteomes" id="UP000243217">
    <property type="component" value="Unassembled WGS sequence"/>
</dbReference>
<dbReference type="GO" id="GO:0005879">
    <property type="term" value="C:axonemal microtubule"/>
    <property type="evidence" value="ECO:0007669"/>
    <property type="project" value="TreeGrafter"/>
</dbReference>
<evidence type="ECO:0000256" key="3">
    <source>
        <dbReference type="ARBA" id="ARBA00022490"/>
    </source>
</evidence>